<evidence type="ECO:0000256" key="1">
    <source>
        <dbReference type="ARBA" id="ARBA00008903"/>
    </source>
</evidence>
<dbReference type="Gene3D" id="3.30.1780.10">
    <property type="entry name" value="ornithine cyclodeaminase, domain 1"/>
    <property type="match status" value="1"/>
</dbReference>
<evidence type="ECO:0000313" key="2">
    <source>
        <dbReference type="EMBL" id="RSH90697.1"/>
    </source>
</evidence>
<dbReference type="InterPro" id="IPR023401">
    <property type="entry name" value="ODC_N"/>
</dbReference>
<evidence type="ECO:0008006" key="4">
    <source>
        <dbReference type="Google" id="ProtNLM"/>
    </source>
</evidence>
<gene>
    <name evidence="2" type="ORF">EHS25_001302</name>
</gene>
<dbReference type="OrthoDB" id="41492at2759"/>
<evidence type="ECO:0000313" key="3">
    <source>
        <dbReference type="Proteomes" id="UP000279259"/>
    </source>
</evidence>
<dbReference type="Proteomes" id="UP000279259">
    <property type="component" value="Unassembled WGS sequence"/>
</dbReference>
<dbReference type="PANTHER" id="PTHR13812">
    <property type="entry name" value="KETIMINE REDUCTASE MU-CRYSTALLIN"/>
    <property type="match status" value="1"/>
</dbReference>
<dbReference type="PIRSF" id="PIRSF001439">
    <property type="entry name" value="CryM"/>
    <property type="match status" value="1"/>
</dbReference>
<dbReference type="Gene3D" id="3.40.50.720">
    <property type="entry name" value="NAD(P)-binding Rossmann-like Domain"/>
    <property type="match status" value="1"/>
</dbReference>
<dbReference type="STRING" id="1890683.A0A427YHY9"/>
<dbReference type="AlphaFoldDB" id="A0A427YHY9"/>
<reference evidence="2 3" key="1">
    <citation type="submission" date="2018-11" db="EMBL/GenBank/DDBJ databases">
        <title>Genome sequence of Saitozyma podzolica DSM 27192.</title>
        <authorList>
            <person name="Aliyu H."/>
            <person name="Gorte O."/>
            <person name="Ochsenreither K."/>
        </authorList>
    </citation>
    <scope>NUCLEOTIDE SEQUENCE [LARGE SCALE GENOMIC DNA]</scope>
    <source>
        <strain evidence="2 3">DSM 27192</strain>
    </source>
</reference>
<dbReference type="EMBL" id="RSCD01000010">
    <property type="protein sequence ID" value="RSH90697.1"/>
    <property type="molecule type" value="Genomic_DNA"/>
</dbReference>
<dbReference type="InterPro" id="IPR003462">
    <property type="entry name" value="ODC_Mu_crystall"/>
</dbReference>
<accession>A0A427YHY9</accession>
<comment type="similarity">
    <text evidence="1">Belongs to the ornithine cyclodeaminase/mu-crystallin family.</text>
</comment>
<proteinExistence type="inferred from homology"/>
<dbReference type="Pfam" id="PF02423">
    <property type="entry name" value="OCD_Mu_crystall"/>
    <property type="match status" value="1"/>
</dbReference>
<organism evidence="2 3">
    <name type="scientific">Saitozyma podzolica</name>
    <dbReference type="NCBI Taxonomy" id="1890683"/>
    <lineage>
        <taxon>Eukaryota</taxon>
        <taxon>Fungi</taxon>
        <taxon>Dikarya</taxon>
        <taxon>Basidiomycota</taxon>
        <taxon>Agaricomycotina</taxon>
        <taxon>Tremellomycetes</taxon>
        <taxon>Tremellales</taxon>
        <taxon>Trimorphomycetaceae</taxon>
        <taxon>Saitozyma</taxon>
    </lineage>
</organism>
<dbReference type="InterPro" id="IPR036291">
    <property type="entry name" value="NAD(P)-bd_dom_sf"/>
</dbReference>
<dbReference type="SUPFAM" id="SSF51735">
    <property type="entry name" value="NAD(P)-binding Rossmann-fold domains"/>
    <property type="match status" value="1"/>
</dbReference>
<dbReference type="PANTHER" id="PTHR13812:SF19">
    <property type="entry name" value="KETIMINE REDUCTASE MU-CRYSTALLIN"/>
    <property type="match status" value="1"/>
</dbReference>
<sequence length="372" mass="38846">MMVKKPAPSSASSLTILSSSDVDSVLSSLDPELALASQSSVFTSFSRPPPPVCLAKSEVPDIQIPHRLTVLSPEMTMLFMPSRVGDAGGTGCKIVSVPSAGGEGLPASTVVMDEKTGKVRAVINARKLTALRNACGSALSLRSLPPPRPPTNLLIFGSGAQASAHAILFLKLFPSLTSVTIIIRRPSPRSAALLTTLTRSFPSTSFQVGVSTYPQPSSDDTPAELSVNLSQAVHNANIILTLTPSKEPLFNSVDVTSGTHVVCVGSYKPEMREVDEQLIRRAGLVVVDSKAACAAEAGELIAANVGAEGMVELGELLAEGAVGQQAIERVQQSGDINLFKSVGIGIQDVAIADLVLREAERLGLGTVVPEYD</sequence>
<comment type="caution">
    <text evidence="2">The sequence shown here is derived from an EMBL/GenBank/DDBJ whole genome shotgun (WGS) entry which is preliminary data.</text>
</comment>
<keyword evidence="3" id="KW-1185">Reference proteome</keyword>
<dbReference type="GO" id="GO:0005737">
    <property type="term" value="C:cytoplasm"/>
    <property type="evidence" value="ECO:0007669"/>
    <property type="project" value="TreeGrafter"/>
</dbReference>
<name>A0A427YHY9_9TREE</name>
<protein>
    <recommendedName>
        <fullName evidence="4">Ornithine cyclodeaminase</fullName>
    </recommendedName>
</protein>